<reference evidence="1 2" key="1">
    <citation type="journal article" date="2021" name="Environ. Microbiol.">
        <title>Gene family expansions and transcriptome signatures uncover fungal adaptations to wood decay.</title>
        <authorList>
            <person name="Hage H."/>
            <person name="Miyauchi S."/>
            <person name="Viragh M."/>
            <person name="Drula E."/>
            <person name="Min B."/>
            <person name="Chaduli D."/>
            <person name="Navarro D."/>
            <person name="Favel A."/>
            <person name="Norest M."/>
            <person name="Lesage-Meessen L."/>
            <person name="Balint B."/>
            <person name="Merenyi Z."/>
            <person name="de Eugenio L."/>
            <person name="Morin E."/>
            <person name="Martinez A.T."/>
            <person name="Baldrian P."/>
            <person name="Stursova M."/>
            <person name="Martinez M.J."/>
            <person name="Novotny C."/>
            <person name="Magnuson J.K."/>
            <person name="Spatafora J.W."/>
            <person name="Maurice S."/>
            <person name="Pangilinan J."/>
            <person name="Andreopoulos W."/>
            <person name="LaButti K."/>
            <person name="Hundley H."/>
            <person name="Na H."/>
            <person name="Kuo A."/>
            <person name="Barry K."/>
            <person name="Lipzen A."/>
            <person name="Henrissat B."/>
            <person name="Riley R."/>
            <person name="Ahrendt S."/>
            <person name="Nagy L.G."/>
            <person name="Grigoriev I.V."/>
            <person name="Martin F."/>
            <person name="Rosso M.N."/>
        </authorList>
    </citation>
    <scope>NUCLEOTIDE SEQUENCE [LARGE SCALE GENOMIC DNA]</scope>
    <source>
        <strain evidence="1 2">CIRM-BRFM 1785</strain>
    </source>
</reference>
<dbReference type="EMBL" id="JADCUA010000002">
    <property type="protein sequence ID" value="KAH9843062.1"/>
    <property type="molecule type" value="Genomic_DNA"/>
</dbReference>
<organism evidence="1 2">
    <name type="scientific">Rhodofomes roseus</name>
    <dbReference type="NCBI Taxonomy" id="34475"/>
    <lineage>
        <taxon>Eukaryota</taxon>
        <taxon>Fungi</taxon>
        <taxon>Dikarya</taxon>
        <taxon>Basidiomycota</taxon>
        <taxon>Agaricomycotina</taxon>
        <taxon>Agaricomycetes</taxon>
        <taxon>Polyporales</taxon>
        <taxon>Rhodofomes</taxon>
    </lineage>
</organism>
<accession>A0ABQ8KVG2</accession>
<dbReference type="Proteomes" id="UP000814176">
    <property type="component" value="Unassembled WGS sequence"/>
</dbReference>
<dbReference type="RefSeq" id="XP_047784109.1">
    <property type="nucleotide sequence ID" value="XM_047922502.1"/>
</dbReference>
<protein>
    <recommendedName>
        <fullName evidence="3">Mediator complex subunit 16</fullName>
    </recommendedName>
</protein>
<proteinExistence type="predicted"/>
<evidence type="ECO:0008006" key="3">
    <source>
        <dbReference type="Google" id="ProtNLM"/>
    </source>
</evidence>
<dbReference type="GeneID" id="72003234"/>
<evidence type="ECO:0000313" key="1">
    <source>
        <dbReference type="EMBL" id="KAH9843062.1"/>
    </source>
</evidence>
<evidence type="ECO:0000313" key="2">
    <source>
        <dbReference type="Proteomes" id="UP000814176"/>
    </source>
</evidence>
<sequence>MQEPAKLTLSSSHKGKAREDAHWQLGWWDFAHALEGTRRPLVWSRSSMIFTAHPAEPLVLARHFPSSRHFVLPSAPQIMASPGNYEPPTIVSISSNEDWLFAHFPGRGGDGAGCLWHKGAQLDSWQVREFWSFDQGAGPVTAEWTSTQREWIVTESGKSTRLPPRGPLGPLQHSVLILVTQDHCIAVCYFPPFTTTLKIMKASLLQTAYTQDTRPKDDSLPVSVGPNLCVAASIYMGYNETTLLVATRSQVLPPQRVHESTYTAMNLNMPLDINDVGPSYEVPLTPEWDLWGEDSMINVCEVRLSMKVTSRAILTRPLSPIPCPSHHLTDLTFISVPPSKGPPKPYLAASFVNFGDYTGAPKSELLLVSFAKRNPPSQHAHIPDWIPHLDARQTYDDRVLDFTLLSPSRDSLLVGLMNLSGHVPHMKRKIKGGTIGTMHVLKLHDLSVDDNWDVAPIMSDMTRACRAIPANVAYSPNRALLCSVAASTFSDSHISIHALPRRRPDPTRPLTNALVAESHNLLVAAIRSRSSSSDVIHALASPAVYVQTVVDTLCEVLGSLTKESPNLRDVWTAEVLGVAGEVFLAKSRRADEADKESLLARWRAIHDICSLSACYSAFAMCYEDQIYDLGDIWHLVCLSTWFIEFVEGVLRECVLAGDLSSFATNGGRPNSSLSASALVHLVHPYSLGRIRMILGHVKRFRDRVALLTAKGENAQIARDVLLDVVDCSGIDLEQMGGVLAQVHQSLQGVHDNDFQQTLLGGVPHPSLSGALRGAVEKIAGCGGINRARLFIKPGDLVDGVARLSVVDQHLKDKQRDVVSKGLLLRPSMSTICVSCEGRSETNLSDPKAQNSSASWRAWERQWLYRCVCGGAWWKLSYNV</sequence>
<name>A0ABQ8KVG2_9APHY</name>
<comment type="caution">
    <text evidence="1">The sequence shown here is derived from an EMBL/GenBank/DDBJ whole genome shotgun (WGS) entry which is preliminary data.</text>
</comment>
<gene>
    <name evidence="1" type="ORF">C8Q71DRAFT_735714</name>
</gene>
<keyword evidence="2" id="KW-1185">Reference proteome</keyword>